<sequence length="134" mass="15588">MTKNIKYLSAKEIAIINLGIVGDRHRIKFPNKLEIVETIPKSDFFGKEMYDTIAKKAGILFIKLINLHCFDDGNKRTALISLDMFLDRNGFIINLSESELAEFAIRIAKTDERNLSYDEIYRYIEKNIIYKTFS</sequence>
<organism evidence="2 3">
    <name type="scientific">Companilactobacillus mishanensis</name>
    <dbReference type="NCBI Taxonomy" id="2486008"/>
    <lineage>
        <taxon>Bacteria</taxon>
        <taxon>Bacillati</taxon>
        <taxon>Bacillota</taxon>
        <taxon>Bacilli</taxon>
        <taxon>Lactobacillales</taxon>
        <taxon>Lactobacillaceae</taxon>
        <taxon>Companilactobacillus</taxon>
    </lineage>
</organism>
<comment type="caution">
    <text evidence="2">The sequence shown here is derived from an EMBL/GenBank/DDBJ whole genome shotgun (WGS) entry which is preliminary data.</text>
</comment>
<dbReference type="EMBL" id="VDFM01000010">
    <property type="protein sequence ID" value="MQS52980.1"/>
    <property type="molecule type" value="Genomic_DNA"/>
</dbReference>
<dbReference type="RefSeq" id="WP_153383522.1">
    <property type="nucleotide sequence ID" value="NZ_VDFM01000010.1"/>
</dbReference>
<proteinExistence type="predicted"/>
<dbReference type="InterPro" id="IPR003812">
    <property type="entry name" value="Fido"/>
</dbReference>
<dbReference type="SUPFAM" id="SSF140931">
    <property type="entry name" value="Fic-like"/>
    <property type="match status" value="1"/>
</dbReference>
<dbReference type="InterPro" id="IPR053737">
    <property type="entry name" value="Type_II_TA_Toxin"/>
</dbReference>
<gene>
    <name evidence="2" type="ORF">FHL02_08100</name>
</gene>
<name>A0A5P0ZIR5_9LACO</name>
<dbReference type="AlphaFoldDB" id="A0A5P0ZIR5"/>
<dbReference type="Proteomes" id="UP000380386">
    <property type="component" value="Unassembled WGS sequence"/>
</dbReference>
<evidence type="ECO:0000313" key="2">
    <source>
        <dbReference type="EMBL" id="MQS52980.1"/>
    </source>
</evidence>
<evidence type="ECO:0000259" key="1">
    <source>
        <dbReference type="PROSITE" id="PS51459"/>
    </source>
</evidence>
<protein>
    <submittedName>
        <fullName evidence="2">Type II toxin-antitoxin system death-on-curing family toxin</fullName>
    </submittedName>
</protein>
<dbReference type="PANTHER" id="PTHR39426">
    <property type="entry name" value="HOMOLOGY TO DEATH-ON-CURING PROTEIN OF PHAGE P1"/>
    <property type="match status" value="1"/>
</dbReference>
<dbReference type="PANTHER" id="PTHR39426:SF1">
    <property type="entry name" value="HOMOLOGY TO DEATH-ON-CURING PROTEIN OF PHAGE P1"/>
    <property type="match status" value="1"/>
</dbReference>
<dbReference type="InterPro" id="IPR036597">
    <property type="entry name" value="Fido-like_dom_sf"/>
</dbReference>
<dbReference type="GO" id="GO:0016301">
    <property type="term" value="F:kinase activity"/>
    <property type="evidence" value="ECO:0007669"/>
    <property type="project" value="InterPro"/>
</dbReference>
<evidence type="ECO:0000313" key="3">
    <source>
        <dbReference type="Proteomes" id="UP000380386"/>
    </source>
</evidence>
<dbReference type="Gene3D" id="1.20.120.1870">
    <property type="entry name" value="Fic/DOC protein, Fido domain"/>
    <property type="match status" value="1"/>
</dbReference>
<reference evidence="2 3" key="1">
    <citation type="journal article" date="2019" name="Syst. Appl. Microbiol.">
        <title>Polyphasic characterization of two novel Lactobacillus spp. isolated from blown salami packages: Description of Lactobacillus halodurans sp. nov. and Lactobacillus salsicarnum sp. nov.</title>
        <authorList>
            <person name="Schuster J.A."/>
            <person name="Klingl A."/>
            <person name="Vogel R.F."/>
            <person name="Ehrmann M.A."/>
        </authorList>
    </citation>
    <scope>NUCLEOTIDE SEQUENCE [LARGE SCALE GENOMIC DNA]</scope>
    <source>
        <strain evidence="2 3">TMW 1.2118</strain>
    </source>
</reference>
<accession>A0A5P0ZIR5</accession>
<dbReference type="InterPro" id="IPR006440">
    <property type="entry name" value="Doc"/>
</dbReference>
<dbReference type="PROSITE" id="PS51459">
    <property type="entry name" value="FIDO"/>
    <property type="match status" value="1"/>
</dbReference>
<dbReference type="OrthoDB" id="9802752at2"/>
<dbReference type="NCBIfam" id="TIGR01550">
    <property type="entry name" value="DOC_P1"/>
    <property type="match status" value="1"/>
</dbReference>
<feature type="domain" description="Fido" evidence="1">
    <location>
        <begin position="8"/>
        <end position="126"/>
    </location>
</feature>
<dbReference type="Pfam" id="PF02661">
    <property type="entry name" value="Fic"/>
    <property type="match status" value="1"/>
</dbReference>